<reference evidence="1" key="1">
    <citation type="journal article" date="2014" name="Int. J. Syst. Evol. Microbiol.">
        <title>Complete genome sequence of Corynebacterium casei LMG S-19264T (=DSM 44701T), isolated from a smear-ripened cheese.</title>
        <authorList>
            <consortium name="US DOE Joint Genome Institute (JGI-PGF)"/>
            <person name="Walter F."/>
            <person name="Albersmeier A."/>
            <person name="Kalinowski J."/>
            <person name="Ruckert C."/>
        </authorList>
    </citation>
    <scope>NUCLEOTIDE SEQUENCE</scope>
    <source>
        <strain evidence="1">VKM B-2935</strain>
    </source>
</reference>
<gene>
    <name evidence="1" type="ORF">GCM10017655_14650</name>
</gene>
<sequence>MRIPIYGARLALIADGVTSPTTVVPAQAGTQILSGDVVRAESLDPSLRWDDGGMGQ</sequence>
<keyword evidence="2" id="KW-1185">Reference proteome</keyword>
<comment type="caution">
    <text evidence="1">The sequence shown here is derived from an EMBL/GenBank/DDBJ whole genome shotgun (WGS) entry which is preliminary data.</text>
</comment>
<protein>
    <submittedName>
        <fullName evidence="1">Uncharacterized protein</fullName>
    </submittedName>
</protein>
<dbReference type="AlphaFoldDB" id="A0A9W6K7K5"/>
<reference evidence="1" key="2">
    <citation type="submission" date="2023-01" db="EMBL/GenBank/DDBJ databases">
        <authorList>
            <person name="Sun Q."/>
            <person name="Evtushenko L."/>
        </authorList>
    </citation>
    <scope>NUCLEOTIDE SEQUENCE</scope>
    <source>
        <strain evidence="1">VKM B-2935</strain>
    </source>
</reference>
<dbReference type="EMBL" id="BSFN01000003">
    <property type="protein sequence ID" value="GLK88403.1"/>
    <property type="molecule type" value="Genomic_DNA"/>
</dbReference>
<evidence type="ECO:0000313" key="1">
    <source>
        <dbReference type="EMBL" id="GLK88403.1"/>
    </source>
</evidence>
<proteinExistence type="predicted"/>
<organism evidence="1 2">
    <name type="scientific">Pseudomonas turukhanskensis</name>
    <dbReference type="NCBI Taxonomy" id="1806536"/>
    <lineage>
        <taxon>Bacteria</taxon>
        <taxon>Pseudomonadati</taxon>
        <taxon>Pseudomonadota</taxon>
        <taxon>Gammaproteobacteria</taxon>
        <taxon>Pseudomonadales</taxon>
        <taxon>Pseudomonadaceae</taxon>
        <taxon>Pseudomonas</taxon>
    </lineage>
</organism>
<accession>A0A9W6K7K5</accession>
<evidence type="ECO:0000313" key="2">
    <source>
        <dbReference type="Proteomes" id="UP001143328"/>
    </source>
</evidence>
<dbReference type="Proteomes" id="UP001143328">
    <property type="component" value="Unassembled WGS sequence"/>
</dbReference>
<name>A0A9W6K7K5_9PSED</name>